<evidence type="ECO:0000313" key="2">
    <source>
        <dbReference type="EMBL" id="RSD28987.1"/>
    </source>
</evidence>
<keyword evidence="1" id="KW-1133">Transmembrane helix</keyword>
<dbReference type="EMBL" id="RSFW01000003">
    <property type="protein sequence ID" value="RSD28987.1"/>
    <property type="molecule type" value="Genomic_DNA"/>
</dbReference>
<name>A0A3R9DWH5_9BACI</name>
<dbReference type="AlphaFoldDB" id="A0A3R9DWH5"/>
<organism evidence="2 3">
    <name type="scientific">Mesobacillus subterraneus</name>
    <dbReference type="NCBI Taxonomy" id="285983"/>
    <lineage>
        <taxon>Bacteria</taxon>
        <taxon>Bacillati</taxon>
        <taxon>Bacillota</taxon>
        <taxon>Bacilli</taxon>
        <taxon>Bacillales</taxon>
        <taxon>Bacillaceae</taxon>
        <taxon>Mesobacillus</taxon>
    </lineage>
</organism>
<evidence type="ECO:0000313" key="3">
    <source>
        <dbReference type="Proteomes" id="UP000279911"/>
    </source>
</evidence>
<feature type="transmembrane region" description="Helical" evidence="1">
    <location>
        <begin position="34"/>
        <end position="53"/>
    </location>
</feature>
<comment type="caution">
    <text evidence="2">The sequence shown here is derived from an EMBL/GenBank/DDBJ whole genome shotgun (WGS) entry which is preliminary data.</text>
</comment>
<dbReference type="RefSeq" id="WP_125478420.1">
    <property type="nucleotide sequence ID" value="NZ_RSFW01000003.1"/>
</dbReference>
<accession>A0A3R9DWH5</accession>
<feature type="transmembrane region" description="Helical" evidence="1">
    <location>
        <begin position="98"/>
        <end position="117"/>
    </location>
</feature>
<sequence>MQKKELPYYFLIFTTITGLILLPFAIVKRPFKDWIIVYLVSFIGNYFADQYLVSKGYLKYKEKLFPKYKIHLPFDFIHYPLMLLYYNQWTLNSNFAGMILKLFPFLIPQIALETLAAKSTRLITWRKGWTWYHSLISLLFKLLICRSIIGLIRVINKRNISLN</sequence>
<evidence type="ECO:0000256" key="1">
    <source>
        <dbReference type="SAM" id="Phobius"/>
    </source>
</evidence>
<gene>
    <name evidence="2" type="ORF">EJA10_02425</name>
</gene>
<proteinExistence type="predicted"/>
<dbReference type="NCBIfam" id="NF041644">
    <property type="entry name" value="CBO0543_fam"/>
    <property type="match status" value="1"/>
</dbReference>
<dbReference type="OrthoDB" id="2622010at2"/>
<protein>
    <submittedName>
        <fullName evidence="2">Uncharacterized protein</fullName>
    </submittedName>
</protein>
<reference evidence="3" key="1">
    <citation type="submission" date="2018-12" db="EMBL/GenBank/DDBJ databases">
        <title>Bacillus chawlae sp. nov., Bacillus glennii sp. nov., and Bacillus saganii sp. nov. Isolated from the Vehicle Assembly Building at Kennedy Space Center where the Viking Spacecraft were Assembled.</title>
        <authorList>
            <person name="Seuylemezian A."/>
            <person name="Vaishampayan P."/>
        </authorList>
    </citation>
    <scope>NUCLEOTIDE SEQUENCE [LARGE SCALE GENOMIC DNA]</scope>
    <source>
        <strain evidence="3">DSM 13966</strain>
    </source>
</reference>
<dbReference type="InterPro" id="IPR048147">
    <property type="entry name" value="CBO0543-like"/>
</dbReference>
<keyword evidence="1" id="KW-0472">Membrane</keyword>
<feature type="transmembrane region" description="Helical" evidence="1">
    <location>
        <begin position="6"/>
        <end position="27"/>
    </location>
</feature>
<keyword evidence="1" id="KW-0812">Transmembrane</keyword>
<dbReference type="Proteomes" id="UP000279911">
    <property type="component" value="Unassembled WGS sequence"/>
</dbReference>
<feature type="transmembrane region" description="Helical" evidence="1">
    <location>
        <begin position="129"/>
        <end position="152"/>
    </location>
</feature>